<dbReference type="SUPFAM" id="SSF56112">
    <property type="entry name" value="Protein kinase-like (PK-like)"/>
    <property type="match status" value="1"/>
</dbReference>
<dbReference type="GO" id="GO:0008270">
    <property type="term" value="F:zinc ion binding"/>
    <property type="evidence" value="ECO:0007669"/>
    <property type="project" value="InterPro"/>
</dbReference>
<accession>A0A2N0S6C0</accession>
<dbReference type="PROSITE" id="PS50011">
    <property type="entry name" value="PROTEIN_KINASE_DOM"/>
    <property type="match status" value="1"/>
</dbReference>
<dbReference type="GO" id="GO:0004672">
    <property type="term" value="F:protein kinase activity"/>
    <property type="evidence" value="ECO:0007669"/>
    <property type="project" value="InterPro"/>
</dbReference>
<dbReference type="GO" id="GO:0000981">
    <property type="term" value="F:DNA-binding transcription factor activity, RNA polymerase II-specific"/>
    <property type="evidence" value="ECO:0007669"/>
    <property type="project" value="InterPro"/>
</dbReference>
<dbReference type="VEuPathDB" id="FungiDB:RhiirFUN_026570"/>
<dbReference type="CDD" id="cd00067">
    <property type="entry name" value="GAL4"/>
    <property type="match status" value="1"/>
</dbReference>
<evidence type="ECO:0000313" key="3">
    <source>
        <dbReference type="EMBL" id="PKC71106.1"/>
    </source>
</evidence>
<organism evidence="3 4">
    <name type="scientific">Rhizophagus irregularis</name>
    <dbReference type="NCBI Taxonomy" id="588596"/>
    <lineage>
        <taxon>Eukaryota</taxon>
        <taxon>Fungi</taxon>
        <taxon>Fungi incertae sedis</taxon>
        <taxon>Mucoromycota</taxon>
        <taxon>Glomeromycotina</taxon>
        <taxon>Glomeromycetes</taxon>
        <taxon>Glomerales</taxon>
        <taxon>Glomeraceae</taxon>
        <taxon>Rhizophagus</taxon>
    </lineage>
</organism>
<feature type="domain" description="Protein kinase" evidence="2">
    <location>
        <begin position="121"/>
        <end position="169"/>
    </location>
</feature>
<gene>
    <name evidence="3" type="ORF">RhiirA1_498327</name>
</gene>
<dbReference type="Gene3D" id="3.30.200.20">
    <property type="entry name" value="Phosphorylase Kinase, domain 1"/>
    <property type="match status" value="1"/>
</dbReference>
<protein>
    <recommendedName>
        <fullName evidence="2">Protein kinase domain-containing protein</fullName>
    </recommendedName>
</protein>
<dbReference type="InterPro" id="IPR011009">
    <property type="entry name" value="Kinase-like_dom_sf"/>
</dbReference>
<dbReference type="InterPro" id="IPR001138">
    <property type="entry name" value="Zn2Cys6_DnaBD"/>
</dbReference>
<comment type="caution">
    <text evidence="3">The sequence shown here is derived from an EMBL/GenBank/DDBJ whole genome shotgun (WGS) entry which is preliminary data.</text>
</comment>
<keyword evidence="1" id="KW-0067">ATP-binding</keyword>
<dbReference type="InterPro" id="IPR017441">
    <property type="entry name" value="Protein_kinase_ATP_BS"/>
</dbReference>
<reference evidence="3 4" key="2">
    <citation type="submission" date="2017-10" db="EMBL/GenBank/DDBJ databases">
        <title>Genome analyses suggest a sexual origin of heterokaryosis in a supposedly ancient asexual fungus.</title>
        <authorList>
            <person name="Corradi N."/>
            <person name="Sedzielewska K."/>
            <person name="Noel J."/>
            <person name="Charron P."/>
            <person name="Farinelli L."/>
            <person name="Marton T."/>
            <person name="Kruger M."/>
            <person name="Pelin A."/>
            <person name="Brachmann A."/>
            <person name="Corradi N."/>
        </authorList>
    </citation>
    <scope>NUCLEOTIDE SEQUENCE [LARGE SCALE GENOMIC DNA]</scope>
    <source>
        <strain evidence="3 4">A1</strain>
    </source>
</reference>
<dbReference type="InterPro" id="IPR036864">
    <property type="entry name" value="Zn2-C6_fun-type_DNA-bd_sf"/>
</dbReference>
<dbReference type="EMBL" id="LLXH01000184">
    <property type="protein sequence ID" value="PKC71106.1"/>
    <property type="molecule type" value="Genomic_DNA"/>
</dbReference>
<dbReference type="VEuPathDB" id="FungiDB:RhiirA1_498327"/>
<name>A0A2N0S6C0_9GLOM</name>
<dbReference type="GO" id="GO:0005524">
    <property type="term" value="F:ATP binding"/>
    <property type="evidence" value="ECO:0007669"/>
    <property type="project" value="UniProtKB-UniRule"/>
</dbReference>
<feature type="binding site" evidence="1">
    <location>
        <position position="150"/>
    </location>
    <ligand>
        <name>ATP</name>
        <dbReference type="ChEBI" id="CHEBI:30616"/>
    </ligand>
</feature>
<keyword evidence="1" id="KW-0547">Nucleotide-binding</keyword>
<dbReference type="PROSITE" id="PS00107">
    <property type="entry name" value="PROTEIN_KINASE_ATP"/>
    <property type="match status" value="1"/>
</dbReference>
<evidence type="ECO:0000313" key="4">
    <source>
        <dbReference type="Proteomes" id="UP000232688"/>
    </source>
</evidence>
<dbReference type="InterPro" id="IPR000719">
    <property type="entry name" value="Prot_kinase_dom"/>
</dbReference>
<dbReference type="Pfam" id="PF00172">
    <property type="entry name" value="Zn_clus"/>
    <property type="match status" value="1"/>
</dbReference>
<proteinExistence type="predicted"/>
<dbReference type="AlphaFoldDB" id="A0A2N0S6C0"/>
<dbReference type="SUPFAM" id="SSF57701">
    <property type="entry name" value="Zn2/Cys6 DNA-binding domain"/>
    <property type="match status" value="1"/>
</dbReference>
<dbReference type="VEuPathDB" id="FungiDB:FUN_015684"/>
<evidence type="ECO:0000259" key="2">
    <source>
        <dbReference type="PROSITE" id="PS50011"/>
    </source>
</evidence>
<reference evidence="3 4" key="1">
    <citation type="submission" date="2017-10" db="EMBL/GenBank/DDBJ databases">
        <title>Extensive intraspecific genome diversity in a model arbuscular mycorrhizal fungus.</title>
        <authorList>
            <person name="Chen E.C.H."/>
            <person name="Morin E."/>
            <person name="Baudet D."/>
            <person name="Noel J."/>
            <person name="Ndikumana S."/>
            <person name="Charron P."/>
            <person name="St-Onge C."/>
            <person name="Giorgi J."/>
            <person name="Grigoriev I.V."/>
            <person name="Roux C."/>
            <person name="Martin F.M."/>
            <person name="Corradi N."/>
        </authorList>
    </citation>
    <scope>NUCLEOTIDE SEQUENCE [LARGE SCALE GENOMIC DNA]</scope>
    <source>
        <strain evidence="3 4">A1</strain>
    </source>
</reference>
<dbReference type="Gene3D" id="4.10.240.10">
    <property type="entry name" value="Zn(2)-C6 fungal-type DNA-binding domain"/>
    <property type="match status" value="1"/>
</dbReference>
<dbReference type="Proteomes" id="UP000232688">
    <property type="component" value="Unassembled WGS sequence"/>
</dbReference>
<sequence>MSEVPSSSSATSRPIRKACQKCRQLKIECDGNAENDVPCSNCDVGTCIYGKSSKKNYQIEKTSEILENTLSETQSNSEMVHINLNEKEDDDYKFLKKNDYADWLELSISNEQIADYKYSEFKNETLIGKGSFGSVYRAFWKNTGQVFALKSFNRDKTKLKEVVNEVLNL</sequence>
<evidence type="ECO:0000256" key="1">
    <source>
        <dbReference type="PROSITE-ProRule" id="PRU10141"/>
    </source>
</evidence>